<organism evidence="1 2">
    <name type="scientific">Mycobacterium phage Krueger</name>
    <dbReference type="NCBI Taxonomy" id="2015820"/>
    <lineage>
        <taxon>Viruses</taxon>
        <taxon>Duplodnaviria</taxon>
        <taxon>Heunggongvirae</taxon>
        <taxon>Uroviricota</taxon>
        <taxon>Caudoviricetes</taxon>
        <taxon>Weiservirinae</taxon>
        <taxon>Unicornvirus</taxon>
        <taxon>Unicornvirus krueger</taxon>
    </lineage>
</organism>
<dbReference type="KEGG" id="vg:60322899"/>
<sequence>MSDLDGIDLSHLDDAERQRVEKALQRFNDSMAWQLHHAGQELARDRLRRLFGTPAS</sequence>
<protein>
    <submittedName>
        <fullName evidence="1">Uncharacterized protein</fullName>
    </submittedName>
</protein>
<evidence type="ECO:0000313" key="2">
    <source>
        <dbReference type="Proteomes" id="UP000226065"/>
    </source>
</evidence>
<keyword evidence="2" id="KW-1185">Reference proteome</keyword>
<evidence type="ECO:0000313" key="1">
    <source>
        <dbReference type="EMBL" id="ASR85591.1"/>
    </source>
</evidence>
<dbReference type="RefSeq" id="YP_009951464.1">
    <property type="nucleotide sequence ID" value="NC_051601.1"/>
</dbReference>
<dbReference type="GeneID" id="60322899"/>
<name>A0A222ZN55_9CAUD</name>
<dbReference type="Proteomes" id="UP000226065">
    <property type="component" value="Segment"/>
</dbReference>
<dbReference type="EMBL" id="MF324914">
    <property type="protein sequence ID" value="ASR85591.1"/>
    <property type="molecule type" value="Genomic_DNA"/>
</dbReference>
<proteinExistence type="predicted"/>
<accession>A0A222ZN55</accession>
<gene>
    <name evidence="1" type="primary">93</name>
    <name evidence="1" type="ORF">SEA_KRUEGER_93</name>
</gene>
<reference evidence="1 2" key="1">
    <citation type="submission" date="2017-06" db="EMBL/GenBank/DDBJ databases">
        <authorList>
            <person name="Tobias T."/>
            <person name="Darnell A."/>
            <person name="Downs E."/>
            <person name="Draper R."/>
            <person name="Fishman F."/>
            <person name="Harders C."/>
            <person name="Isola J."/>
            <person name="Keiser K."/>
            <person name="Knight T."/>
            <person name="Lindquist A."/>
            <person name="Mozdren S."/>
            <person name="Obiri-Yeboah D."/>
            <person name="Oostindie M."/>
            <person name="Pearce C."/>
            <person name="Pelyhes D."/>
            <person name="Peterson J."/>
            <person name="Smith S."/>
            <person name="Vroom A."/>
            <person name="Stukey J."/>
            <person name="Best A."/>
            <person name="Garlena R.A."/>
            <person name="Russell D.A."/>
            <person name="Pope W.H."/>
            <person name="Jacobs-Sera D."/>
            <person name="Hendrix R.W."/>
            <person name="Hatfull G.F."/>
        </authorList>
    </citation>
    <scope>NUCLEOTIDE SEQUENCE [LARGE SCALE GENOMIC DNA]</scope>
</reference>